<keyword evidence="3" id="KW-1185">Reference proteome</keyword>
<accession>A0AAV9ZVT9</accession>
<organism evidence="2 3">
    <name type="scientific">Favolaschia claudopus</name>
    <dbReference type="NCBI Taxonomy" id="2862362"/>
    <lineage>
        <taxon>Eukaryota</taxon>
        <taxon>Fungi</taxon>
        <taxon>Dikarya</taxon>
        <taxon>Basidiomycota</taxon>
        <taxon>Agaricomycotina</taxon>
        <taxon>Agaricomycetes</taxon>
        <taxon>Agaricomycetidae</taxon>
        <taxon>Agaricales</taxon>
        <taxon>Marasmiineae</taxon>
        <taxon>Mycenaceae</taxon>
        <taxon>Favolaschia</taxon>
    </lineage>
</organism>
<dbReference type="Proteomes" id="UP001362999">
    <property type="component" value="Unassembled WGS sequence"/>
</dbReference>
<reference evidence="2 3" key="1">
    <citation type="journal article" date="2024" name="J Genomics">
        <title>Draft genome sequencing and assembly of Favolaschia claudopus CIRM-BRFM 2984 isolated from oak limbs.</title>
        <authorList>
            <person name="Navarro D."/>
            <person name="Drula E."/>
            <person name="Chaduli D."/>
            <person name="Cazenave R."/>
            <person name="Ahrendt S."/>
            <person name="Wang J."/>
            <person name="Lipzen A."/>
            <person name="Daum C."/>
            <person name="Barry K."/>
            <person name="Grigoriev I.V."/>
            <person name="Favel A."/>
            <person name="Rosso M.N."/>
            <person name="Martin F."/>
        </authorList>
    </citation>
    <scope>NUCLEOTIDE SEQUENCE [LARGE SCALE GENOMIC DNA]</scope>
    <source>
        <strain evidence="2 3">CIRM-BRFM 2984</strain>
    </source>
</reference>
<feature type="compositionally biased region" description="Basic and acidic residues" evidence="1">
    <location>
        <begin position="149"/>
        <end position="166"/>
    </location>
</feature>
<proteinExistence type="predicted"/>
<sequence length="394" mass="43905">MGDMEVRAIRDPTPERAFNVRIFNSDLFVGITSGGPTGPTQQQCQLEPERAGQQTRLPPSTAATGSRVAFADIESKATYSSPTSKHDQPPSKSSEMIERQTERYGRASGDVRKTKADSVEGNDKSVPRETQDDVRRRERRGSGVVEGLEDLHPQTETPERRRREDAPANQRGMIARPAETPTRLRLGIVREHLKNFSAQSRFARRRNEIAPERTAPTAAGKDTSCGERLLDLPERSSERETIQAKGCLPRGRVYVRPQRTATRQDTSVGEVQLEGGETEGARVGEGQTKDEFVREKEQCLRVVMSGAADEGRWCRCAVEKQTSPADVENQDPADLEMDIVKPSICGLGESRLKSPWGRALSVKHQDDGQIVGARQFQIQLFGLYKRDVNIKWNV</sequence>
<protein>
    <submittedName>
        <fullName evidence="2">Uncharacterized protein</fullName>
    </submittedName>
</protein>
<feature type="compositionally biased region" description="Basic and acidic residues" evidence="1">
    <location>
        <begin position="84"/>
        <end position="136"/>
    </location>
</feature>
<evidence type="ECO:0000256" key="1">
    <source>
        <dbReference type="SAM" id="MobiDB-lite"/>
    </source>
</evidence>
<evidence type="ECO:0000313" key="3">
    <source>
        <dbReference type="Proteomes" id="UP001362999"/>
    </source>
</evidence>
<feature type="compositionally biased region" description="Polar residues" evidence="1">
    <location>
        <begin position="52"/>
        <end position="64"/>
    </location>
</feature>
<comment type="caution">
    <text evidence="2">The sequence shown here is derived from an EMBL/GenBank/DDBJ whole genome shotgun (WGS) entry which is preliminary data.</text>
</comment>
<feature type="region of interest" description="Disordered" evidence="1">
    <location>
        <begin position="31"/>
        <end position="169"/>
    </location>
</feature>
<dbReference type="AlphaFoldDB" id="A0AAV9ZVT9"/>
<name>A0AAV9ZVT9_9AGAR</name>
<dbReference type="EMBL" id="JAWWNJ010000104">
    <property type="protein sequence ID" value="KAK6993061.1"/>
    <property type="molecule type" value="Genomic_DNA"/>
</dbReference>
<evidence type="ECO:0000313" key="2">
    <source>
        <dbReference type="EMBL" id="KAK6993061.1"/>
    </source>
</evidence>
<gene>
    <name evidence="2" type="ORF">R3P38DRAFT_2801051</name>
</gene>